<sequence>MPTASLVLCTDTASARPTETSPLANVNVTNIIPAMLGQKTRFFGPRKPAKYLATPHVQMPQSSTPTAFFA</sequence>
<dbReference type="Proteomes" id="UP000008177">
    <property type="component" value="Unplaced contigs"/>
</dbReference>
<dbReference type="AlphaFoldDB" id="G2YIW7"/>
<organism evidence="1 2">
    <name type="scientific">Botryotinia fuckeliana (strain T4)</name>
    <name type="common">Noble rot fungus</name>
    <name type="synonym">Botrytis cinerea</name>
    <dbReference type="NCBI Taxonomy" id="999810"/>
    <lineage>
        <taxon>Eukaryota</taxon>
        <taxon>Fungi</taxon>
        <taxon>Dikarya</taxon>
        <taxon>Ascomycota</taxon>
        <taxon>Pezizomycotina</taxon>
        <taxon>Leotiomycetes</taxon>
        <taxon>Helotiales</taxon>
        <taxon>Sclerotiniaceae</taxon>
        <taxon>Botrytis</taxon>
    </lineage>
</organism>
<dbReference type="EMBL" id="FQ790337">
    <property type="protein sequence ID" value="CCD51654.1"/>
    <property type="molecule type" value="Genomic_DNA"/>
</dbReference>
<reference evidence="2" key="1">
    <citation type="journal article" date="2011" name="PLoS Genet.">
        <title>Genomic analysis of the necrotrophic fungal pathogens Sclerotinia sclerotiorum and Botrytis cinerea.</title>
        <authorList>
            <person name="Amselem J."/>
            <person name="Cuomo C.A."/>
            <person name="van Kan J.A."/>
            <person name="Viaud M."/>
            <person name="Benito E.P."/>
            <person name="Couloux A."/>
            <person name="Coutinho P.M."/>
            <person name="de Vries R.P."/>
            <person name="Dyer P.S."/>
            <person name="Fillinger S."/>
            <person name="Fournier E."/>
            <person name="Gout L."/>
            <person name="Hahn M."/>
            <person name="Kohn L."/>
            <person name="Lapalu N."/>
            <person name="Plummer K.M."/>
            <person name="Pradier J.M."/>
            <person name="Quevillon E."/>
            <person name="Sharon A."/>
            <person name="Simon A."/>
            <person name="ten Have A."/>
            <person name="Tudzynski B."/>
            <person name="Tudzynski P."/>
            <person name="Wincker P."/>
            <person name="Andrew M."/>
            <person name="Anthouard V."/>
            <person name="Beever R.E."/>
            <person name="Beffa R."/>
            <person name="Benoit I."/>
            <person name="Bouzid O."/>
            <person name="Brault B."/>
            <person name="Chen Z."/>
            <person name="Choquer M."/>
            <person name="Collemare J."/>
            <person name="Cotton P."/>
            <person name="Danchin E.G."/>
            <person name="Da Silva C."/>
            <person name="Gautier A."/>
            <person name="Giraud C."/>
            <person name="Giraud T."/>
            <person name="Gonzalez C."/>
            <person name="Grossetete S."/>
            <person name="Guldener U."/>
            <person name="Henrissat B."/>
            <person name="Howlett B.J."/>
            <person name="Kodira C."/>
            <person name="Kretschmer M."/>
            <person name="Lappartient A."/>
            <person name="Leroch M."/>
            <person name="Levis C."/>
            <person name="Mauceli E."/>
            <person name="Neuveglise C."/>
            <person name="Oeser B."/>
            <person name="Pearson M."/>
            <person name="Poulain J."/>
            <person name="Poussereau N."/>
            <person name="Quesneville H."/>
            <person name="Rascle C."/>
            <person name="Schumacher J."/>
            <person name="Segurens B."/>
            <person name="Sexton A."/>
            <person name="Silva E."/>
            <person name="Sirven C."/>
            <person name="Soanes D.M."/>
            <person name="Talbot N.J."/>
            <person name="Templeton M."/>
            <person name="Yandava C."/>
            <person name="Yarden O."/>
            <person name="Zeng Q."/>
            <person name="Rollins J.A."/>
            <person name="Lebrun M.H."/>
            <person name="Dickman M."/>
        </authorList>
    </citation>
    <scope>NUCLEOTIDE SEQUENCE [LARGE SCALE GENOMIC DNA]</scope>
    <source>
        <strain evidence="2">T4</strain>
    </source>
</reference>
<dbReference type="InParanoid" id="G2YIW7"/>
<evidence type="ECO:0000313" key="1">
    <source>
        <dbReference type="EMBL" id="CCD51654.1"/>
    </source>
</evidence>
<name>G2YIW7_BOTF4</name>
<gene>
    <name evidence="1" type="ORF">BofuT4_uP019600.1</name>
</gene>
<dbReference type="HOGENOM" id="CLU_2757513_0_0_1"/>
<evidence type="ECO:0000313" key="2">
    <source>
        <dbReference type="Proteomes" id="UP000008177"/>
    </source>
</evidence>
<accession>G2YIW7</accession>
<proteinExistence type="predicted"/>
<protein>
    <submittedName>
        <fullName evidence="1">Uncharacterized protein</fullName>
    </submittedName>
</protein>